<dbReference type="EMBL" id="AP025732">
    <property type="protein sequence ID" value="BDI19399.1"/>
    <property type="molecule type" value="Genomic_DNA"/>
</dbReference>
<dbReference type="Proteomes" id="UP001055453">
    <property type="component" value="Chromosome"/>
</dbReference>
<accession>A0ABN6QC72</accession>
<evidence type="ECO:0000313" key="1">
    <source>
        <dbReference type="EMBL" id="BDI19399.1"/>
    </source>
</evidence>
<reference evidence="1" key="1">
    <citation type="submission" date="2022-04" db="EMBL/GenBank/DDBJ databases">
        <title>Complete genome sequence of a cyanobacterium, Nostoc sp. SO-36, isolated in Antarctica.</title>
        <authorList>
            <person name="Kanesaki Y."/>
            <person name="Effendi D."/>
            <person name="Sakamoto T."/>
            <person name="Ohtani S."/>
            <person name="Awai K."/>
        </authorList>
    </citation>
    <scope>NUCLEOTIDE SEQUENCE</scope>
    <source>
        <strain evidence="1">SO-36</strain>
    </source>
</reference>
<proteinExistence type="predicted"/>
<protein>
    <recommendedName>
        <fullName evidence="3">PIN domain-containing protein</fullName>
    </recommendedName>
</protein>
<gene>
    <name evidence="1" type="ORF">ANSO36C_52010</name>
</gene>
<evidence type="ECO:0008006" key="3">
    <source>
        <dbReference type="Google" id="ProtNLM"/>
    </source>
</evidence>
<name>A0ABN6QC72_NOSCO</name>
<organism evidence="1 2">
    <name type="scientific">Nostoc cf. commune SO-36</name>
    <dbReference type="NCBI Taxonomy" id="449208"/>
    <lineage>
        <taxon>Bacteria</taxon>
        <taxon>Bacillati</taxon>
        <taxon>Cyanobacteriota</taxon>
        <taxon>Cyanophyceae</taxon>
        <taxon>Nostocales</taxon>
        <taxon>Nostocaceae</taxon>
        <taxon>Nostoc</taxon>
    </lineage>
</organism>
<evidence type="ECO:0000313" key="2">
    <source>
        <dbReference type="Proteomes" id="UP001055453"/>
    </source>
</evidence>
<sequence>MQYILFDTCIWLNLAQKPESRPLLKSILSGLNQNKLKILLSNVTIEEYNRHKDNIGIWFVQDVKHC</sequence>
<keyword evidence="2" id="KW-1185">Reference proteome</keyword>